<evidence type="ECO:0000259" key="2">
    <source>
        <dbReference type="Pfam" id="PF14451"/>
    </source>
</evidence>
<gene>
    <name evidence="3" type="ORF">SRB5_48870</name>
</gene>
<dbReference type="PANTHER" id="PTHR39081">
    <property type="entry name" value="MUT7-C DOMAIN-CONTAINING PROTEIN"/>
    <property type="match status" value="1"/>
</dbReference>
<name>A0A7K0CMS8_9ACTN</name>
<accession>A0A7K0CMS8</accession>
<dbReference type="Pfam" id="PF01927">
    <property type="entry name" value="Mut7-C"/>
    <property type="match status" value="1"/>
</dbReference>
<comment type="caution">
    <text evidence="3">The sequence shown here is derived from an EMBL/GenBank/DDBJ whole genome shotgun (WGS) entry which is preliminary data.</text>
</comment>
<organism evidence="3 4">
    <name type="scientific">Streptomyces smaragdinus</name>
    <dbReference type="NCBI Taxonomy" id="2585196"/>
    <lineage>
        <taxon>Bacteria</taxon>
        <taxon>Bacillati</taxon>
        <taxon>Actinomycetota</taxon>
        <taxon>Actinomycetes</taxon>
        <taxon>Kitasatosporales</taxon>
        <taxon>Streptomycetaceae</taxon>
        <taxon>Streptomyces</taxon>
    </lineage>
</organism>
<protein>
    <recommendedName>
        <fullName evidence="5">DUF82 domain-containing protein</fullName>
    </recommendedName>
</protein>
<feature type="domain" description="Ubiquitin Mut7-C" evidence="2">
    <location>
        <begin position="7"/>
        <end position="84"/>
    </location>
</feature>
<evidence type="ECO:0000259" key="1">
    <source>
        <dbReference type="Pfam" id="PF01927"/>
    </source>
</evidence>
<dbReference type="Pfam" id="PF14451">
    <property type="entry name" value="Ub-Mut7C"/>
    <property type="match status" value="1"/>
</dbReference>
<keyword evidence="4" id="KW-1185">Reference proteome</keyword>
<evidence type="ECO:0000313" key="3">
    <source>
        <dbReference type="EMBL" id="MQY14711.1"/>
    </source>
</evidence>
<proteinExistence type="predicted"/>
<evidence type="ECO:0000313" key="4">
    <source>
        <dbReference type="Proteomes" id="UP000466345"/>
    </source>
</evidence>
<dbReference type="EMBL" id="WEGJ01000024">
    <property type="protein sequence ID" value="MQY14711.1"/>
    <property type="molecule type" value="Genomic_DNA"/>
</dbReference>
<dbReference type="Proteomes" id="UP000466345">
    <property type="component" value="Unassembled WGS sequence"/>
</dbReference>
<reference evidence="3 4" key="1">
    <citation type="submission" date="2019-10" db="EMBL/GenBank/DDBJ databases">
        <title>Streptomyces smaragdinus sp. nov. and Streptomyces fabii sp. nov., isolated from the gut of fungus growing-termite Macrotermes natalensis.</title>
        <authorList>
            <person name="Schwitalla J."/>
            <person name="Benndorf R."/>
            <person name="Martin K."/>
            <person name="De Beer W."/>
            <person name="Kaster A.-K."/>
            <person name="Vollmers J."/>
            <person name="Poulsen M."/>
            <person name="Beemelmanns C."/>
        </authorList>
    </citation>
    <scope>NUCLEOTIDE SEQUENCE [LARGE SCALE GENOMIC DNA]</scope>
    <source>
        <strain evidence="3 4">RB5</strain>
    </source>
</reference>
<dbReference type="PANTHER" id="PTHR39081:SF1">
    <property type="entry name" value="MUT7-C RNASE DOMAIN-CONTAINING PROTEIN"/>
    <property type="match status" value="1"/>
</dbReference>
<dbReference type="InterPro" id="IPR002782">
    <property type="entry name" value="Mut7-C_RNAse_dom"/>
</dbReference>
<evidence type="ECO:0008006" key="5">
    <source>
        <dbReference type="Google" id="ProtNLM"/>
    </source>
</evidence>
<dbReference type="AlphaFoldDB" id="A0A7K0CMS8"/>
<dbReference type="InterPro" id="IPR027798">
    <property type="entry name" value="Ub_Mut7C"/>
</dbReference>
<sequence length="250" mass="27377">MDTNRPLHVRFPAELRFFLAPQYRAGGAADAAPDGTSTLGHVVEALGVPLTEVGGLLLDGADVPFSRIPAGGGTVDVRPVARPQQPDGPLRFLLDVHFGSLARRLRLIGLDTAYHNDMDDPELVVQANAEHRVLLTQDRGLLRRKNLWCGAYVRGTKADAQLDDVLRRFAPALRPWTRCTACNGVLEPAAKEDVAGRLADGTRRTQDVFARCRDCDQVYWRGAHHAHLEAVVAEAERTVVAARTPEELRG</sequence>
<feature type="domain" description="Mut7-C RNAse" evidence="1">
    <location>
        <begin position="91"/>
        <end position="231"/>
    </location>
</feature>